<dbReference type="HAMAP" id="MF_02004">
    <property type="entry name" value="Val_tRNA_synth_type1"/>
    <property type="match status" value="1"/>
</dbReference>
<evidence type="ECO:0000256" key="1">
    <source>
        <dbReference type="ARBA" id="ARBA00004496"/>
    </source>
</evidence>
<keyword evidence="6 12" id="KW-0067">ATP-binding</keyword>
<evidence type="ECO:0000256" key="12">
    <source>
        <dbReference type="HAMAP-Rule" id="MF_02004"/>
    </source>
</evidence>
<feature type="domain" description="Methionyl/Valyl/Leucyl/Isoleucyl-tRNA synthetase anticodon-binding" evidence="14">
    <location>
        <begin position="620"/>
        <end position="815"/>
    </location>
</feature>
<evidence type="ECO:0000256" key="8">
    <source>
        <dbReference type="ARBA" id="ARBA00023054"/>
    </source>
</evidence>
<dbReference type="EC" id="6.1.1.9" evidence="12"/>
<evidence type="ECO:0000256" key="2">
    <source>
        <dbReference type="ARBA" id="ARBA00011245"/>
    </source>
</evidence>
<dbReference type="InterPro" id="IPR001412">
    <property type="entry name" value="aa-tRNA-synth_I_CS"/>
</dbReference>
<dbReference type="InterPro" id="IPR002300">
    <property type="entry name" value="aa-tRNA-synth_Ia"/>
</dbReference>
<dbReference type="Pfam" id="PF10458">
    <property type="entry name" value="Val_tRNA-synt_C"/>
    <property type="match status" value="1"/>
</dbReference>
<dbReference type="FunFam" id="3.40.50.620:FF:000032">
    <property type="entry name" value="Valine--tRNA ligase"/>
    <property type="match status" value="1"/>
</dbReference>
<dbReference type="CDD" id="cd07962">
    <property type="entry name" value="Anticodon_Ia_Val"/>
    <property type="match status" value="1"/>
</dbReference>
<evidence type="ECO:0000256" key="6">
    <source>
        <dbReference type="ARBA" id="ARBA00022840"/>
    </source>
</evidence>
<comment type="subunit">
    <text evidence="2 12">Monomer.</text>
</comment>
<dbReference type="Gene3D" id="1.10.730.10">
    <property type="entry name" value="Isoleucyl-tRNA Synthetase, Domain 1"/>
    <property type="match status" value="1"/>
</dbReference>
<feature type="binding site" evidence="12">
    <location>
        <position position="535"/>
    </location>
    <ligand>
        <name>ATP</name>
        <dbReference type="ChEBI" id="CHEBI:30616"/>
    </ligand>
</feature>
<feature type="domain" description="Valyl-tRNA synthetase tRNA-binding arm" evidence="15">
    <location>
        <begin position="875"/>
        <end position="939"/>
    </location>
</feature>
<evidence type="ECO:0000313" key="16">
    <source>
        <dbReference type="EMBL" id="BDG61516.1"/>
    </source>
</evidence>
<comment type="similarity">
    <text evidence="11 12">Belongs to the class-I aminoacyl-tRNA synthetase family. ValS type 1 subfamily.</text>
</comment>
<dbReference type="RefSeq" id="WP_264842159.1">
    <property type="nucleotide sequence ID" value="NZ_AP025628.1"/>
</dbReference>
<evidence type="ECO:0000256" key="3">
    <source>
        <dbReference type="ARBA" id="ARBA00022490"/>
    </source>
</evidence>
<keyword evidence="9 12" id="KW-0030">Aminoacyl-tRNA synthetase</keyword>
<evidence type="ECO:0000259" key="13">
    <source>
        <dbReference type="Pfam" id="PF00133"/>
    </source>
</evidence>
<dbReference type="PROSITE" id="PS00178">
    <property type="entry name" value="AA_TRNA_LIGASE_I"/>
    <property type="match status" value="1"/>
</dbReference>
<evidence type="ECO:0000313" key="17">
    <source>
        <dbReference type="Proteomes" id="UP001163687"/>
    </source>
</evidence>
<dbReference type="GO" id="GO:0005829">
    <property type="term" value="C:cytosol"/>
    <property type="evidence" value="ECO:0007669"/>
    <property type="project" value="TreeGrafter"/>
</dbReference>
<dbReference type="InterPro" id="IPR009080">
    <property type="entry name" value="tRNAsynth_Ia_anticodon-bd"/>
</dbReference>
<dbReference type="NCBIfam" id="NF004349">
    <property type="entry name" value="PRK05729.1"/>
    <property type="match status" value="1"/>
</dbReference>
<dbReference type="GO" id="GO:0002161">
    <property type="term" value="F:aminoacyl-tRNA deacylase activity"/>
    <property type="evidence" value="ECO:0007669"/>
    <property type="project" value="InterPro"/>
</dbReference>
<keyword evidence="17" id="KW-1185">Reference proteome</keyword>
<dbReference type="EMBL" id="AP025628">
    <property type="protein sequence ID" value="BDG61516.1"/>
    <property type="molecule type" value="Genomic_DNA"/>
</dbReference>
<dbReference type="InterPro" id="IPR002303">
    <property type="entry name" value="Valyl-tRNA_ligase"/>
</dbReference>
<dbReference type="Gene3D" id="3.40.50.620">
    <property type="entry name" value="HUPs"/>
    <property type="match status" value="2"/>
</dbReference>
<dbReference type="GO" id="GO:0005524">
    <property type="term" value="F:ATP binding"/>
    <property type="evidence" value="ECO:0007669"/>
    <property type="project" value="UniProtKB-UniRule"/>
</dbReference>
<evidence type="ECO:0000256" key="10">
    <source>
        <dbReference type="ARBA" id="ARBA00047552"/>
    </source>
</evidence>
<gene>
    <name evidence="12 16" type="primary">valS</name>
    <name evidence="16" type="ORF">caldi_26060</name>
</gene>
<evidence type="ECO:0000256" key="4">
    <source>
        <dbReference type="ARBA" id="ARBA00022598"/>
    </source>
</evidence>
<evidence type="ECO:0000256" key="11">
    <source>
        <dbReference type="ARBA" id="ARBA00060830"/>
    </source>
</evidence>
<dbReference type="AlphaFoldDB" id="A0AA35G6L5"/>
<comment type="function">
    <text evidence="12">Catalyzes the attachment of valine to tRNA(Val). As ValRS can inadvertently accommodate and process structurally similar amino acids such as threonine, to avoid such errors, it has a 'posttransfer' editing activity that hydrolyzes mischarged Thr-tRNA(Val) in a tRNA-dependent manner.</text>
</comment>
<dbReference type="NCBIfam" id="TIGR00422">
    <property type="entry name" value="valS"/>
    <property type="match status" value="1"/>
</dbReference>
<dbReference type="PRINTS" id="PR00986">
    <property type="entry name" value="TRNASYNTHVAL"/>
</dbReference>
<comment type="catalytic activity">
    <reaction evidence="10 12">
        <text>tRNA(Val) + L-valine + ATP = L-valyl-tRNA(Val) + AMP + diphosphate</text>
        <dbReference type="Rhea" id="RHEA:10704"/>
        <dbReference type="Rhea" id="RHEA-COMP:9672"/>
        <dbReference type="Rhea" id="RHEA-COMP:9708"/>
        <dbReference type="ChEBI" id="CHEBI:30616"/>
        <dbReference type="ChEBI" id="CHEBI:33019"/>
        <dbReference type="ChEBI" id="CHEBI:57762"/>
        <dbReference type="ChEBI" id="CHEBI:78442"/>
        <dbReference type="ChEBI" id="CHEBI:78537"/>
        <dbReference type="ChEBI" id="CHEBI:456215"/>
        <dbReference type="EC" id="6.1.1.9"/>
    </reaction>
</comment>
<sequence length="943" mass="106072">MSDPREAGAELPSRYSPAEVEAETYRFWLDGDYFRAPIVEGRDPFSIAIPPPNVTGALHMGHALDNTLQDILIRWHRMRGDPTLWLPGTDHAGLATQIKVEEVLRKEEGLTRHDLGRERFVERVWEWKRKYGDTIIRQLQRLGASCDWSRERFTMDEGCSRAVRAFFVQLYKKGLIYRGQRMINWCPQDGTALSDIEVEHEETEGRLWYFRYPLEDGSGFISVATTRPETMLGDTAVAVHPDDERYRHLVGKKVRHPATGRLIPIVADEYVDPAFGTGAVKITPFHDPNDLEVAQRHGLEAIQVIGWKGEITEAGGRYAGMDRYECRRQIVADMEAAGFLEKVETHVHALGRCQRCDTVVEPLVSTQWFVKMKPLAEPAIQAVKDGRVRILPERFEGVYLHWLENIKDWCISRQIYWGHRIPVWTCKRCGAEICEMEDPTVCPQCGSTELEQDPDCLDTWFSSALWPFSTLGWPDPTEDYRYFYPTTVNVTGYDILFFWVARMIFSALELTGEVPFRTVVLHGLVRDSQGRKMSKSLGNGIDPLEVIDRYGADALRFMLATGNSPGNDLRFYWERVEAARNFANKLWNASRFALMNLRDFDPAGVPDYPAALTAHGRAEDRWIVTRLQEVAGAVQGNLERFELGLAATALYDFIWDEFCDWYIEMVKPRLYGKDEEQGEAAAESRQIAQYTLWYVLDGILHLLHPFMPYITEAIWQKLVRPGGLSATVLVAAGPGADPAAVAADLARPERHAAWAAARAKGAPPALVVDPWPVPVDALRFPDDARTVGLWMEVIRAVRALRADAGVPAGRRADVVLVASTPELQAALEGARRHLVALAHAAGVTVLPAGSPPPEQAVAAVVSGAEVYVPLKGVVDVEKEIGRLAREREEVARELERSRTKLANPDFVSRAAPQAVEKERQKEADLSQRLSALDSRLALLERVR</sequence>
<dbReference type="SUPFAM" id="SSF52374">
    <property type="entry name" value="Nucleotidylyl transferase"/>
    <property type="match status" value="1"/>
</dbReference>
<keyword evidence="3 12" id="KW-0963">Cytoplasm</keyword>
<dbReference type="InterPro" id="IPR037118">
    <property type="entry name" value="Val-tRNA_synth_C_sf"/>
</dbReference>
<comment type="domain">
    <text evidence="12">ValRS has two distinct active sites: one for aminoacylation and one for editing. The misactivated threonine is translocated from the active site to the editing site.</text>
</comment>
<proteinExistence type="inferred from homology"/>
<keyword evidence="4 12" id="KW-0436">Ligase</keyword>
<dbReference type="InterPro" id="IPR014729">
    <property type="entry name" value="Rossmann-like_a/b/a_fold"/>
</dbReference>
<dbReference type="FunFam" id="3.40.50.620:FF:000098">
    <property type="entry name" value="Valine--tRNA ligase"/>
    <property type="match status" value="1"/>
</dbReference>
<evidence type="ECO:0000259" key="14">
    <source>
        <dbReference type="Pfam" id="PF08264"/>
    </source>
</evidence>
<dbReference type="SUPFAM" id="SSF46589">
    <property type="entry name" value="tRNA-binding arm"/>
    <property type="match status" value="1"/>
</dbReference>
<dbReference type="FunFam" id="3.90.740.10:FF:000005">
    <property type="entry name" value="Valine--tRNA ligase, mitochondrial"/>
    <property type="match status" value="1"/>
</dbReference>
<dbReference type="FunFam" id="1.10.287.380:FF:000001">
    <property type="entry name" value="Valine--tRNA ligase"/>
    <property type="match status" value="1"/>
</dbReference>
<comment type="domain">
    <text evidence="12">The C-terminal coiled-coil domain is crucial for aminoacylation activity.</text>
</comment>
<dbReference type="PANTHER" id="PTHR11946">
    <property type="entry name" value="VALYL-TRNA SYNTHETASES"/>
    <property type="match status" value="1"/>
</dbReference>
<dbReference type="GO" id="GO:0004832">
    <property type="term" value="F:valine-tRNA ligase activity"/>
    <property type="evidence" value="ECO:0007669"/>
    <property type="project" value="UniProtKB-UniRule"/>
</dbReference>
<dbReference type="InterPro" id="IPR033705">
    <property type="entry name" value="Anticodon_Ia_Val"/>
</dbReference>
<organism evidence="16 17">
    <name type="scientific">Caldinitratiruptor microaerophilus</name>
    <dbReference type="NCBI Taxonomy" id="671077"/>
    <lineage>
        <taxon>Bacteria</taxon>
        <taxon>Bacillati</taxon>
        <taxon>Bacillota</taxon>
        <taxon>Clostridia</taxon>
        <taxon>Eubacteriales</taxon>
        <taxon>Symbiobacteriaceae</taxon>
        <taxon>Caldinitratiruptor</taxon>
    </lineage>
</organism>
<feature type="domain" description="Aminoacyl-tRNA synthetase class Ia" evidence="13">
    <location>
        <begin position="24"/>
        <end position="570"/>
    </location>
</feature>
<dbReference type="Pfam" id="PF00133">
    <property type="entry name" value="tRNA-synt_1"/>
    <property type="match status" value="1"/>
</dbReference>
<dbReference type="SUPFAM" id="SSF47323">
    <property type="entry name" value="Anticodon-binding domain of a subclass of class I aminoacyl-tRNA synthetases"/>
    <property type="match status" value="1"/>
</dbReference>
<feature type="short sequence motif" description="'HIGH' region" evidence="12">
    <location>
        <begin position="52"/>
        <end position="62"/>
    </location>
</feature>
<dbReference type="KEGG" id="cmic:caldi_26060"/>
<dbReference type="PANTHER" id="PTHR11946:SF93">
    <property type="entry name" value="VALINE--TRNA LIGASE, CHLOROPLASTIC_MITOCHONDRIAL 2"/>
    <property type="match status" value="1"/>
</dbReference>
<feature type="short sequence motif" description="'KMSKS' region" evidence="12">
    <location>
        <begin position="532"/>
        <end position="536"/>
    </location>
</feature>
<dbReference type="InterPro" id="IPR013155">
    <property type="entry name" value="M/V/L/I-tRNA-synth_anticd-bd"/>
</dbReference>
<protein>
    <recommendedName>
        <fullName evidence="12">Valine--tRNA ligase</fullName>
        <ecNumber evidence="12">6.1.1.9</ecNumber>
    </recommendedName>
    <alternativeName>
        <fullName evidence="12">Valyl-tRNA synthetase</fullName>
        <shortName evidence="12">ValRS</shortName>
    </alternativeName>
</protein>
<evidence type="ECO:0000259" key="15">
    <source>
        <dbReference type="Pfam" id="PF10458"/>
    </source>
</evidence>
<reference evidence="16" key="1">
    <citation type="submission" date="2022-03" db="EMBL/GenBank/DDBJ databases">
        <title>Complete genome sequence of Caldinitratiruptor microaerophilus.</title>
        <authorList>
            <person name="Mukaiyama R."/>
            <person name="Nishiyama T."/>
            <person name="Ueda K."/>
        </authorList>
    </citation>
    <scope>NUCLEOTIDE SEQUENCE</scope>
    <source>
        <strain evidence="16">JCM 16183</strain>
    </source>
</reference>
<evidence type="ECO:0000256" key="5">
    <source>
        <dbReference type="ARBA" id="ARBA00022741"/>
    </source>
</evidence>
<dbReference type="CDD" id="cd00817">
    <property type="entry name" value="ValRS_core"/>
    <property type="match status" value="1"/>
</dbReference>
<feature type="coiled-coil region" evidence="12">
    <location>
        <begin position="873"/>
        <end position="935"/>
    </location>
</feature>
<comment type="subcellular location">
    <subcellularLocation>
        <location evidence="1 12">Cytoplasm</location>
    </subcellularLocation>
</comment>
<dbReference type="InterPro" id="IPR009008">
    <property type="entry name" value="Val/Leu/Ile-tRNA-synth_edit"/>
</dbReference>
<dbReference type="Pfam" id="PF08264">
    <property type="entry name" value="Anticodon_1"/>
    <property type="match status" value="1"/>
</dbReference>
<dbReference type="SUPFAM" id="SSF50677">
    <property type="entry name" value="ValRS/IleRS/LeuRS editing domain"/>
    <property type="match status" value="1"/>
</dbReference>
<dbReference type="Proteomes" id="UP001163687">
    <property type="component" value="Chromosome"/>
</dbReference>
<keyword evidence="7 12" id="KW-0648">Protein biosynthesis</keyword>
<keyword evidence="5 12" id="KW-0547">Nucleotide-binding</keyword>
<name>A0AA35G6L5_9FIRM</name>
<evidence type="ECO:0000256" key="9">
    <source>
        <dbReference type="ARBA" id="ARBA00023146"/>
    </source>
</evidence>
<evidence type="ECO:0000256" key="7">
    <source>
        <dbReference type="ARBA" id="ARBA00022917"/>
    </source>
</evidence>
<dbReference type="InterPro" id="IPR010978">
    <property type="entry name" value="tRNA-bd_arm"/>
</dbReference>
<dbReference type="Gene3D" id="3.90.740.10">
    <property type="entry name" value="Valyl/Leucyl/Isoleucyl-tRNA synthetase, editing domain"/>
    <property type="match status" value="1"/>
</dbReference>
<dbReference type="InterPro" id="IPR019499">
    <property type="entry name" value="Val-tRNA_synth_tRNA-bd"/>
</dbReference>
<keyword evidence="8 12" id="KW-0175">Coiled coil</keyword>
<dbReference type="Gene3D" id="1.10.287.380">
    <property type="entry name" value="Valyl-tRNA synthetase, C-terminal domain"/>
    <property type="match status" value="1"/>
</dbReference>
<dbReference type="GO" id="GO:0006438">
    <property type="term" value="P:valyl-tRNA aminoacylation"/>
    <property type="evidence" value="ECO:0007669"/>
    <property type="project" value="UniProtKB-UniRule"/>
</dbReference>
<accession>A0AA35G6L5</accession>